<dbReference type="OrthoDB" id="7376577at2"/>
<protein>
    <submittedName>
        <fullName evidence="1">Uncharacterized protein</fullName>
    </submittedName>
</protein>
<sequence>MSGLADIRAAILASVGAVPEVGPVHAYERYMREERDFAALYLYQPAGAPQPQVRGWWLRRWSTDERSPNVARSIDVHTWRLRGYMALADADASELVFDELIEAIRTRIRHDPTFGGVCNPGSGLDGDEDSGVQVGDVGPVRFCGVLCHSAVLTFKTWSYQ</sequence>
<name>A0A147GWB0_9BURK</name>
<dbReference type="AlphaFoldDB" id="A0A147GWB0"/>
<comment type="caution">
    <text evidence="1">The sequence shown here is derived from an EMBL/GenBank/DDBJ whole genome shotgun (WGS) entry which is preliminary data.</text>
</comment>
<dbReference type="EMBL" id="LDSL01000064">
    <property type="protein sequence ID" value="KTT21898.1"/>
    <property type="molecule type" value="Genomic_DNA"/>
</dbReference>
<reference evidence="1 2" key="1">
    <citation type="journal article" date="2016" name="Front. Microbiol.">
        <title>Genomic Resource of Rice Seed Associated Bacteria.</title>
        <authorList>
            <person name="Midha S."/>
            <person name="Bansal K."/>
            <person name="Sharma S."/>
            <person name="Kumar N."/>
            <person name="Patil P.P."/>
            <person name="Chaudhry V."/>
            <person name="Patil P.B."/>
        </authorList>
    </citation>
    <scope>NUCLEOTIDE SEQUENCE [LARGE SCALE GENOMIC DNA]</scope>
    <source>
        <strain evidence="1 2">NS331</strain>
    </source>
</reference>
<dbReference type="Proteomes" id="UP000072741">
    <property type="component" value="Unassembled WGS sequence"/>
</dbReference>
<dbReference type="RefSeq" id="WP_058642046.1">
    <property type="nucleotide sequence ID" value="NZ_LDSL01000064.1"/>
</dbReference>
<proteinExistence type="predicted"/>
<accession>A0A147GWB0</accession>
<gene>
    <name evidence="1" type="ORF">NS331_11090</name>
</gene>
<evidence type="ECO:0000313" key="2">
    <source>
        <dbReference type="Proteomes" id="UP000072741"/>
    </source>
</evidence>
<evidence type="ECO:0000313" key="1">
    <source>
        <dbReference type="EMBL" id="KTT21898.1"/>
    </source>
</evidence>
<keyword evidence="2" id="KW-1185">Reference proteome</keyword>
<organism evidence="1 2">
    <name type="scientific">Pseudacidovorax intermedius</name>
    <dbReference type="NCBI Taxonomy" id="433924"/>
    <lineage>
        <taxon>Bacteria</taxon>
        <taxon>Pseudomonadati</taxon>
        <taxon>Pseudomonadota</taxon>
        <taxon>Betaproteobacteria</taxon>
        <taxon>Burkholderiales</taxon>
        <taxon>Comamonadaceae</taxon>
        <taxon>Pseudacidovorax</taxon>
    </lineage>
</organism>